<dbReference type="PANTHER" id="PTHR37299">
    <property type="entry name" value="TRANSCRIPTIONAL REGULATOR-RELATED"/>
    <property type="match status" value="1"/>
</dbReference>
<reference evidence="2 3" key="1">
    <citation type="journal article" date="2010" name="Stand. Genomic Sci.">
        <title>Complete genome sequence of Spirosoma linguale type strain (1).</title>
        <authorList>
            <person name="Lail K."/>
            <person name="Sikorski J."/>
            <person name="Saunders E."/>
            <person name="Lapidus A."/>
            <person name="Glavina Del Rio T."/>
            <person name="Copeland A."/>
            <person name="Tice H."/>
            <person name="Cheng J.-F."/>
            <person name="Lucas S."/>
            <person name="Nolan M."/>
            <person name="Bruce D."/>
            <person name="Goodwin L."/>
            <person name="Pitluck S."/>
            <person name="Ivanova N."/>
            <person name="Mavromatis K."/>
            <person name="Ovchinnikova G."/>
            <person name="Pati A."/>
            <person name="Chen A."/>
            <person name="Palaniappan K."/>
            <person name="Land M."/>
            <person name="Hauser L."/>
            <person name="Chang Y.-J."/>
            <person name="Jeffries C.D."/>
            <person name="Chain P."/>
            <person name="Brettin T."/>
            <person name="Detter J.C."/>
            <person name="Schuetze A."/>
            <person name="Rohde M."/>
            <person name="Tindall B.J."/>
            <person name="Goeker M."/>
            <person name="Bristow J."/>
            <person name="Eisen J.A."/>
            <person name="Markowitz V."/>
            <person name="Hugenholtz P."/>
            <person name="Kyrpides N.C."/>
            <person name="Klenk H.-P."/>
            <person name="Chen F."/>
        </authorList>
    </citation>
    <scope>NUCLEOTIDE SEQUENCE [LARGE SCALE GENOMIC DNA]</scope>
    <source>
        <strain evidence="3">ATCC 33905 / DSM 74 / LMG 10896 / Claus 1</strain>
    </source>
</reference>
<proteinExistence type="predicted"/>
<dbReference type="Pfam" id="PF04397">
    <property type="entry name" value="LytTR"/>
    <property type="match status" value="1"/>
</dbReference>
<evidence type="ECO:0000259" key="1">
    <source>
        <dbReference type="PROSITE" id="PS50930"/>
    </source>
</evidence>
<evidence type="ECO:0000313" key="2">
    <source>
        <dbReference type="EMBL" id="ADB39838.1"/>
    </source>
</evidence>
<keyword evidence="3" id="KW-1185">Reference proteome</keyword>
<name>D2QHN9_SPILD</name>
<dbReference type="Gene3D" id="2.40.50.1020">
    <property type="entry name" value="LytTr DNA-binding domain"/>
    <property type="match status" value="1"/>
</dbReference>
<dbReference type="AlphaFoldDB" id="D2QHN9"/>
<dbReference type="InterPro" id="IPR046947">
    <property type="entry name" value="LytR-like"/>
</dbReference>
<gene>
    <name evidence="2" type="ordered locus">Slin_3848</name>
</gene>
<dbReference type="InterPro" id="IPR007492">
    <property type="entry name" value="LytTR_DNA-bd_dom"/>
</dbReference>
<dbReference type="GO" id="GO:0003677">
    <property type="term" value="F:DNA binding"/>
    <property type="evidence" value="ECO:0007669"/>
    <property type="project" value="InterPro"/>
</dbReference>
<feature type="domain" description="HTH LytTR-type" evidence="1">
    <location>
        <begin position="1"/>
        <end position="104"/>
    </location>
</feature>
<sequence length="107" mass="12459">MMTTYPKLLFLMPTNSIIWLEGDGNYTRMHTQDGKYQSIPYTLKYIANKLPDFVRIHKSSLINPMYVQELTSRGYQDYWVKLSSGQVLSVSRKRIVQTATKLNLPKP</sequence>
<dbReference type="KEGG" id="sli:Slin_3848"/>
<protein>
    <submittedName>
        <fullName evidence="2">Response regulator receiver protein</fullName>
    </submittedName>
</protein>
<dbReference type="EMBL" id="CP001769">
    <property type="protein sequence ID" value="ADB39838.1"/>
    <property type="molecule type" value="Genomic_DNA"/>
</dbReference>
<dbReference type="SMART" id="SM00850">
    <property type="entry name" value="LytTR"/>
    <property type="match status" value="1"/>
</dbReference>
<dbReference type="PROSITE" id="PS50930">
    <property type="entry name" value="HTH_LYTTR"/>
    <property type="match status" value="1"/>
</dbReference>
<dbReference type="eggNOG" id="COG3279">
    <property type="taxonomic scope" value="Bacteria"/>
</dbReference>
<dbReference type="Proteomes" id="UP000002028">
    <property type="component" value="Chromosome"/>
</dbReference>
<accession>D2QHN9</accession>
<dbReference type="GO" id="GO:0000156">
    <property type="term" value="F:phosphorelay response regulator activity"/>
    <property type="evidence" value="ECO:0007669"/>
    <property type="project" value="InterPro"/>
</dbReference>
<evidence type="ECO:0000313" key="3">
    <source>
        <dbReference type="Proteomes" id="UP000002028"/>
    </source>
</evidence>
<dbReference type="PANTHER" id="PTHR37299:SF1">
    <property type="entry name" value="STAGE 0 SPORULATION PROTEIN A HOMOLOG"/>
    <property type="match status" value="1"/>
</dbReference>
<dbReference type="HOGENOM" id="CLU_2208388_0_0_10"/>
<organism evidence="2 3">
    <name type="scientific">Spirosoma linguale (strain ATCC 33905 / DSM 74 / LMG 10896 / Claus 1)</name>
    <dbReference type="NCBI Taxonomy" id="504472"/>
    <lineage>
        <taxon>Bacteria</taxon>
        <taxon>Pseudomonadati</taxon>
        <taxon>Bacteroidota</taxon>
        <taxon>Cytophagia</taxon>
        <taxon>Cytophagales</taxon>
        <taxon>Cytophagaceae</taxon>
        <taxon>Spirosoma</taxon>
    </lineage>
</organism>